<keyword evidence="3" id="KW-1185">Reference proteome</keyword>
<dbReference type="Pfam" id="PF21780">
    <property type="entry name" value="DUF6875"/>
    <property type="match status" value="1"/>
</dbReference>
<reference evidence="2 3" key="1">
    <citation type="journal article" date="2014" name="Genome Announc.">
        <title>Draft Genome Sequence of the Antitrypanosomally Active Sponge-Associated Bacterium Actinokineospora sp. Strain EG49.</title>
        <authorList>
            <person name="Harjes J."/>
            <person name="Ryu T."/>
            <person name="Abdelmohsen U.R."/>
            <person name="Moitinho-Silva L."/>
            <person name="Horn H."/>
            <person name="Ravasi T."/>
            <person name="Hentschel U."/>
        </authorList>
    </citation>
    <scope>NUCLEOTIDE SEQUENCE [LARGE SCALE GENOMIC DNA]</scope>
    <source>
        <strain evidence="2 3">EG49</strain>
    </source>
</reference>
<protein>
    <recommendedName>
        <fullName evidence="1">DUF6875 domain-containing protein</fullName>
    </recommendedName>
</protein>
<comment type="caution">
    <text evidence="2">The sequence shown here is derived from an EMBL/GenBank/DDBJ whole genome shotgun (WGS) entry which is preliminary data.</text>
</comment>
<evidence type="ECO:0000313" key="3">
    <source>
        <dbReference type="Proteomes" id="UP000019277"/>
    </source>
</evidence>
<dbReference type="STRING" id="909613.UO65_0975"/>
<proteinExistence type="predicted"/>
<dbReference type="Proteomes" id="UP000019277">
    <property type="component" value="Unassembled WGS sequence"/>
</dbReference>
<dbReference type="InterPro" id="IPR049240">
    <property type="entry name" value="DUF6875"/>
</dbReference>
<accession>W7ITJ2</accession>
<sequence length="219" mass="24586">MSLTDLRHASTILDWLRDYISMPHPRLGRSGPVCPFVPQSLRTDQVRIVLHDEIDGSDTDAIAALLRDYLAEFIATTPASAAARRQRSLVIVLPSIDDEHYPLLDQVHRDVKTDMVLGGAMLGQFYEGCPETAVRNPGFEVSTGPVPCFVIRHMAPHDVLFLHERADWFAEYHRRFAAEYAAGKVNDPLMVRLFEEASADIDTADLAGEDNTEEELEKR</sequence>
<organism evidence="2 3">
    <name type="scientific">Actinokineospora spheciospongiae</name>
    <dbReference type="NCBI Taxonomy" id="909613"/>
    <lineage>
        <taxon>Bacteria</taxon>
        <taxon>Bacillati</taxon>
        <taxon>Actinomycetota</taxon>
        <taxon>Actinomycetes</taxon>
        <taxon>Pseudonocardiales</taxon>
        <taxon>Pseudonocardiaceae</taxon>
        <taxon>Actinokineospora</taxon>
    </lineage>
</organism>
<evidence type="ECO:0000313" key="2">
    <source>
        <dbReference type="EMBL" id="EWC63678.1"/>
    </source>
</evidence>
<dbReference type="EMBL" id="AYXG01000039">
    <property type="protein sequence ID" value="EWC63678.1"/>
    <property type="molecule type" value="Genomic_DNA"/>
</dbReference>
<evidence type="ECO:0000259" key="1">
    <source>
        <dbReference type="Pfam" id="PF21780"/>
    </source>
</evidence>
<gene>
    <name evidence="2" type="ORF">UO65_0975</name>
</gene>
<name>W7ITJ2_9PSEU</name>
<dbReference type="eggNOG" id="COG0142">
    <property type="taxonomic scope" value="Bacteria"/>
</dbReference>
<dbReference type="AlphaFoldDB" id="W7ITJ2"/>
<feature type="domain" description="DUF6875" evidence="1">
    <location>
        <begin position="10"/>
        <end position="182"/>
    </location>
</feature>